<comment type="caution">
    <text evidence="13">The sequence shown here is derived from an EMBL/GenBank/DDBJ whole genome shotgun (WGS) entry which is preliminary data.</text>
</comment>
<evidence type="ECO:0000259" key="12">
    <source>
        <dbReference type="SMART" id="SM00849"/>
    </source>
</evidence>
<feature type="compositionally biased region" description="Polar residues" evidence="11">
    <location>
        <begin position="149"/>
        <end position="165"/>
    </location>
</feature>
<evidence type="ECO:0000256" key="1">
    <source>
        <dbReference type="ARBA" id="ARBA00000402"/>
    </source>
</evidence>
<comment type="cofactor">
    <cofactor evidence="2">
        <name>Zn(2+)</name>
        <dbReference type="ChEBI" id="CHEBI:29105"/>
    </cofactor>
</comment>
<dbReference type="GO" id="GO:1990180">
    <property type="term" value="P:mitochondrial tRNA 3'-end processing"/>
    <property type="evidence" value="ECO:0007669"/>
    <property type="project" value="TreeGrafter"/>
</dbReference>
<evidence type="ECO:0000256" key="7">
    <source>
        <dbReference type="ARBA" id="ARBA00022723"/>
    </source>
</evidence>
<dbReference type="EC" id="3.1.26.11" evidence="4"/>
<dbReference type="STRING" id="44941.A0A397VX74"/>
<keyword evidence="14" id="KW-1185">Reference proteome</keyword>
<protein>
    <recommendedName>
        <fullName evidence="4">ribonuclease Z</fullName>
        <ecNumber evidence="4">3.1.26.11</ecNumber>
    </recommendedName>
</protein>
<evidence type="ECO:0000256" key="2">
    <source>
        <dbReference type="ARBA" id="ARBA00001947"/>
    </source>
</evidence>
<comment type="catalytic activity">
    <reaction evidence="1">
        <text>Endonucleolytic cleavage of RNA, removing extra 3' nucleotides from tRNA precursor, generating 3' termini of tRNAs. A 3'-hydroxy group is left at the tRNA terminus and a 5'-phosphoryl group is left at the trailer molecule.</text>
        <dbReference type="EC" id="3.1.26.11"/>
    </reaction>
</comment>
<dbReference type="EMBL" id="QKWP01000132">
    <property type="protein sequence ID" value="RIB26538.1"/>
    <property type="molecule type" value="Genomic_DNA"/>
</dbReference>
<dbReference type="InterPro" id="IPR001279">
    <property type="entry name" value="Metallo-B-lactamas"/>
</dbReference>
<name>A0A397VX74_9GLOM</name>
<dbReference type="Proteomes" id="UP000266673">
    <property type="component" value="Unassembled WGS sequence"/>
</dbReference>
<evidence type="ECO:0000256" key="5">
    <source>
        <dbReference type="ARBA" id="ARBA00022694"/>
    </source>
</evidence>
<dbReference type="InterPro" id="IPR036866">
    <property type="entry name" value="RibonucZ/Hydroxyglut_hydro"/>
</dbReference>
<dbReference type="Gene3D" id="3.60.15.10">
    <property type="entry name" value="Ribonuclease Z/Hydroxyacylglutathione hydrolase-like"/>
    <property type="match status" value="2"/>
</dbReference>
<feature type="compositionally biased region" description="Low complexity" evidence="11">
    <location>
        <begin position="139"/>
        <end position="148"/>
    </location>
</feature>
<comment type="similarity">
    <text evidence="3">Belongs to the RNase Z family.</text>
</comment>
<dbReference type="GO" id="GO:0042781">
    <property type="term" value="F:3'-tRNA processing endoribonuclease activity"/>
    <property type="evidence" value="ECO:0007669"/>
    <property type="project" value="UniProtKB-EC"/>
</dbReference>
<dbReference type="SUPFAM" id="SSF56281">
    <property type="entry name" value="Metallo-hydrolase/oxidoreductase"/>
    <property type="match status" value="2"/>
</dbReference>
<keyword evidence="8" id="KW-0255">Endonuclease</keyword>
<dbReference type="SMART" id="SM00849">
    <property type="entry name" value="Lactamase_B"/>
    <property type="match status" value="1"/>
</dbReference>
<organism evidence="13 14">
    <name type="scientific">Gigaspora rosea</name>
    <dbReference type="NCBI Taxonomy" id="44941"/>
    <lineage>
        <taxon>Eukaryota</taxon>
        <taxon>Fungi</taxon>
        <taxon>Fungi incertae sedis</taxon>
        <taxon>Mucoromycota</taxon>
        <taxon>Glomeromycotina</taxon>
        <taxon>Glomeromycetes</taxon>
        <taxon>Diversisporales</taxon>
        <taxon>Gigasporaceae</taxon>
        <taxon>Gigaspora</taxon>
    </lineage>
</organism>
<dbReference type="InterPro" id="IPR047151">
    <property type="entry name" value="RNZ2-like"/>
</dbReference>
<keyword evidence="6" id="KW-0540">Nuclease</keyword>
<feature type="compositionally biased region" description="Acidic residues" evidence="11">
    <location>
        <begin position="211"/>
        <end position="221"/>
    </location>
</feature>
<sequence>MKSYIQLIGSGTFDVPPSIMVHFDGHNNSQRYLFNCGEGTQRFCLQNKLKVSKLKNVFLTRVNWDCFGGLPGMLLTIADAGTKEIKLYGGPNLTHAITATRGFIVRSTMSVATHEFQADGMELKDDNITIYPIFINPEESNNNPSSSNLQESVSSPSKRSNDFTLDTVDNTSLQYKKEILSLMFNKSKSNQPSNHKVPVAKKPKTYEYEENSALDIPDEVQNDQPSSPKDDKDSLIQQRRKLFPQRLPKSSPSTISIAYVCIGPEYKGKFDPAAAKAFGLRPGPQYADLVNGKSVTAPDGTIVHPNQVLGPSRAGAIFIVIDVPSTSYIPSICASPELATYQTENKDLQPRIIIHMLGNGVLENEKYQSWMKKFGPNTEHVIMNEQYCPQRIIFNSIAESQFKLSKIDENRFRIPYYSNQPEKLLDSVSNIPKTTHLAAPLLTFHMEPSFKIDVSNLPELFDHNDENSRAVKELNQNIEYLNVATQVREEVAKATPEATDIPGNDVIVTTLGTGSTLPSKYRNVSSTLLTIPNNGCILLDVGEGTFGALLRHFGPFGKPRGEGQISIEKFFDSLKCIFISHMHADHHLGIVGILSKWNELKRDSNAFIHIVGPPKLWKWLSEYSDVQDFGLSRIKFIDNRDTLFSKKPNASPKKISSSLKSLKESINLKNFEAIEVIHCPFAYGISIEHLDGWKIVYSGDTRPCDNLVNVGKNATLLLHEATFENDLLEEALNKKHSTTEEAVKIGERMNAQSILLTHFSQRYPKVPVFTDDHGKVGISFDFMQVSIGELYKLPKYVKALKILYCEDSEEAKDDYWMQE</sequence>
<evidence type="ECO:0000256" key="3">
    <source>
        <dbReference type="ARBA" id="ARBA00007823"/>
    </source>
</evidence>
<reference evidence="13 14" key="1">
    <citation type="submission" date="2018-06" db="EMBL/GenBank/DDBJ databases">
        <title>Comparative genomics reveals the genomic features of Rhizophagus irregularis, R. cerebriforme, R. diaphanum and Gigaspora rosea, and their symbiotic lifestyle signature.</title>
        <authorList>
            <person name="Morin E."/>
            <person name="San Clemente H."/>
            <person name="Chen E.C.H."/>
            <person name="De La Providencia I."/>
            <person name="Hainaut M."/>
            <person name="Kuo A."/>
            <person name="Kohler A."/>
            <person name="Murat C."/>
            <person name="Tang N."/>
            <person name="Roy S."/>
            <person name="Loubradou J."/>
            <person name="Henrissat B."/>
            <person name="Grigoriev I.V."/>
            <person name="Corradi N."/>
            <person name="Roux C."/>
            <person name="Martin F.M."/>
        </authorList>
    </citation>
    <scope>NUCLEOTIDE SEQUENCE [LARGE SCALE GENOMIC DNA]</scope>
    <source>
        <strain evidence="13 14">DAOM 194757</strain>
    </source>
</reference>
<gene>
    <name evidence="13" type="ORF">C2G38_2012474</name>
</gene>
<keyword evidence="5" id="KW-0819">tRNA processing</keyword>
<evidence type="ECO:0000313" key="14">
    <source>
        <dbReference type="Proteomes" id="UP000266673"/>
    </source>
</evidence>
<keyword evidence="7" id="KW-0479">Metal-binding</keyword>
<feature type="region of interest" description="Disordered" evidence="11">
    <location>
        <begin position="211"/>
        <end position="235"/>
    </location>
</feature>
<feature type="region of interest" description="Disordered" evidence="11">
    <location>
        <begin position="139"/>
        <end position="165"/>
    </location>
</feature>
<evidence type="ECO:0000313" key="13">
    <source>
        <dbReference type="EMBL" id="RIB26538.1"/>
    </source>
</evidence>
<dbReference type="CDD" id="cd07718">
    <property type="entry name" value="RNaseZ_ELAC1_ELAC2-C-term-like_MBL-fold"/>
    <property type="match status" value="1"/>
</dbReference>
<dbReference type="GO" id="GO:0005739">
    <property type="term" value="C:mitochondrion"/>
    <property type="evidence" value="ECO:0007669"/>
    <property type="project" value="TreeGrafter"/>
</dbReference>
<evidence type="ECO:0000256" key="6">
    <source>
        <dbReference type="ARBA" id="ARBA00022722"/>
    </source>
</evidence>
<keyword evidence="10" id="KW-0862">Zinc</keyword>
<dbReference type="PANTHER" id="PTHR12553:SF49">
    <property type="entry name" value="ZINC PHOSPHODIESTERASE ELAC PROTEIN 2"/>
    <property type="match status" value="1"/>
</dbReference>
<evidence type="ECO:0000256" key="8">
    <source>
        <dbReference type="ARBA" id="ARBA00022759"/>
    </source>
</evidence>
<accession>A0A397VX74</accession>
<keyword evidence="9" id="KW-0378">Hydrolase</keyword>
<evidence type="ECO:0000256" key="10">
    <source>
        <dbReference type="ARBA" id="ARBA00022833"/>
    </source>
</evidence>
<dbReference type="Pfam" id="PF23023">
    <property type="entry name" value="Anti-Pycsar_Apyc1"/>
    <property type="match status" value="1"/>
</dbReference>
<dbReference type="Pfam" id="PF13691">
    <property type="entry name" value="Lactamase_B_4"/>
    <property type="match status" value="1"/>
</dbReference>
<feature type="domain" description="Metallo-beta-lactamase" evidence="12">
    <location>
        <begin position="523"/>
        <end position="758"/>
    </location>
</feature>
<evidence type="ECO:0000256" key="11">
    <source>
        <dbReference type="SAM" id="MobiDB-lite"/>
    </source>
</evidence>
<evidence type="ECO:0000256" key="9">
    <source>
        <dbReference type="ARBA" id="ARBA00022801"/>
    </source>
</evidence>
<dbReference type="InterPro" id="IPR027794">
    <property type="entry name" value="tRNase_Z_dom"/>
</dbReference>
<dbReference type="GO" id="GO:0046872">
    <property type="term" value="F:metal ion binding"/>
    <property type="evidence" value="ECO:0007669"/>
    <property type="project" value="UniProtKB-KW"/>
</dbReference>
<dbReference type="PANTHER" id="PTHR12553">
    <property type="entry name" value="ZINC PHOSPHODIESTERASE ELAC PROTEIN 2"/>
    <property type="match status" value="1"/>
</dbReference>
<proteinExistence type="inferred from homology"/>
<dbReference type="AlphaFoldDB" id="A0A397VX74"/>
<dbReference type="OrthoDB" id="527344at2759"/>
<evidence type="ECO:0000256" key="4">
    <source>
        <dbReference type="ARBA" id="ARBA00012477"/>
    </source>
</evidence>